<accession>A0AAW6PNT4</accession>
<dbReference type="AlphaFoldDB" id="A0AAW6PNT4"/>
<dbReference type="Proteomes" id="UP001217741">
    <property type="component" value="Unassembled WGS sequence"/>
</dbReference>
<evidence type="ECO:0000313" key="1">
    <source>
        <dbReference type="EMBL" id="MDF3871145.1"/>
    </source>
</evidence>
<dbReference type="RefSeq" id="WP_080889304.1">
    <property type="nucleotide sequence ID" value="NZ_BBQL01000079.1"/>
</dbReference>
<gene>
    <name evidence="1" type="ORF">P3W50_11755</name>
</gene>
<organism evidence="1 2">
    <name type="scientific">Pseudomonas putida</name>
    <name type="common">Arthrobacter siderocapsulatus</name>
    <dbReference type="NCBI Taxonomy" id="303"/>
    <lineage>
        <taxon>Bacteria</taxon>
        <taxon>Pseudomonadati</taxon>
        <taxon>Pseudomonadota</taxon>
        <taxon>Gammaproteobacteria</taxon>
        <taxon>Pseudomonadales</taxon>
        <taxon>Pseudomonadaceae</taxon>
        <taxon>Pseudomonas</taxon>
    </lineage>
</organism>
<sequence length="159" mass="17547">MQSAPPPSVLPLNAEQNALRIAGLNLQMPAGFAFRDIDTTLEFAGCHVQFSVRRRNAPEGLELSDAVELFTRKLRQRHTDMTVVRQAETILAGHSAVSLDYQFSAGQERRHGRAVCTIIVSADGNGRQWLNMATVIDPDKLQLANWLIEFDAMLAGMTA</sequence>
<name>A0AAW6PNT4_PSEPU</name>
<evidence type="ECO:0008006" key="3">
    <source>
        <dbReference type="Google" id="ProtNLM"/>
    </source>
</evidence>
<protein>
    <recommendedName>
        <fullName evidence="3">DUF1795 domain-containing protein</fullName>
    </recommendedName>
</protein>
<dbReference type="Gene3D" id="3.40.1000.10">
    <property type="entry name" value="Mog1/PsbP, alpha/beta/alpha sandwich"/>
    <property type="match status" value="1"/>
</dbReference>
<dbReference type="EMBL" id="JARJLO010000179">
    <property type="protein sequence ID" value="MDF3871145.1"/>
    <property type="molecule type" value="Genomic_DNA"/>
</dbReference>
<proteinExistence type="predicted"/>
<comment type="caution">
    <text evidence="1">The sequence shown here is derived from an EMBL/GenBank/DDBJ whole genome shotgun (WGS) entry which is preliminary data.</text>
</comment>
<reference evidence="1" key="1">
    <citation type="submission" date="2023-03" db="EMBL/GenBank/DDBJ databases">
        <title>Draft assemblies of triclosan tolerant bacteria isolated from returned activated sludge.</title>
        <authorList>
            <person name="Van Hamelsveld S."/>
        </authorList>
    </citation>
    <scope>NUCLEOTIDE SEQUENCE</scope>
    <source>
        <strain evidence="1">GW210012_S60</strain>
    </source>
</reference>
<evidence type="ECO:0000313" key="2">
    <source>
        <dbReference type="Proteomes" id="UP001217741"/>
    </source>
</evidence>